<dbReference type="EnsemblMetazoa" id="G21051.1">
    <property type="protein sequence ID" value="G21051.1:cds"/>
    <property type="gene ID" value="G21051"/>
</dbReference>
<organism evidence="1 2">
    <name type="scientific">Magallana gigas</name>
    <name type="common">Pacific oyster</name>
    <name type="synonym">Crassostrea gigas</name>
    <dbReference type="NCBI Taxonomy" id="29159"/>
    <lineage>
        <taxon>Eukaryota</taxon>
        <taxon>Metazoa</taxon>
        <taxon>Spiralia</taxon>
        <taxon>Lophotrochozoa</taxon>
        <taxon>Mollusca</taxon>
        <taxon>Bivalvia</taxon>
        <taxon>Autobranchia</taxon>
        <taxon>Pteriomorphia</taxon>
        <taxon>Ostreida</taxon>
        <taxon>Ostreoidea</taxon>
        <taxon>Ostreidae</taxon>
        <taxon>Magallana</taxon>
    </lineage>
</organism>
<name>A0A8W8JTZ5_MAGGI</name>
<accession>A0A8W8JTZ5</accession>
<protein>
    <submittedName>
        <fullName evidence="1">Uncharacterized protein</fullName>
    </submittedName>
</protein>
<evidence type="ECO:0000313" key="1">
    <source>
        <dbReference type="EnsemblMetazoa" id="G21051.1:cds"/>
    </source>
</evidence>
<dbReference type="Proteomes" id="UP000005408">
    <property type="component" value="Unassembled WGS sequence"/>
</dbReference>
<reference evidence="1" key="1">
    <citation type="submission" date="2022-08" db="UniProtKB">
        <authorList>
            <consortium name="EnsemblMetazoa"/>
        </authorList>
    </citation>
    <scope>IDENTIFICATION</scope>
    <source>
        <strain evidence="1">05x7-T-G4-1.051#20</strain>
    </source>
</reference>
<evidence type="ECO:0000313" key="2">
    <source>
        <dbReference type="Proteomes" id="UP000005408"/>
    </source>
</evidence>
<sequence length="66" mass="7547">MTLEYTWFTVTLICISYDCRDGYYGPGCISPCRYPSFGKKCQYMCLCQLYECNNIIGCHNISGTCT</sequence>
<keyword evidence="2" id="KW-1185">Reference proteome</keyword>
<proteinExistence type="predicted"/>
<dbReference type="Gene3D" id="2.170.300.10">
    <property type="entry name" value="Tie2 ligand-binding domain superfamily"/>
    <property type="match status" value="1"/>
</dbReference>
<dbReference type="AlphaFoldDB" id="A0A8W8JTZ5"/>